<evidence type="ECO:0000313" key="2">
    <source>
        <dbReference type="Proteomes" id="UP000821837"/>
    </source>
</evidence>
<name>A0A9D4SNG5_RHISA</name>
<comment type="caution">
    <text evidence="1">The sequence shown here is derived from an EMBL/GenBank/DDBJ whole genome shotgun (WGS) entry which is preliminary data.</text>
</comment>
<keyword evidence="2" id="KW-1185">Reference proteome</keyword>
<dbReference type="AlphaFoldDB" id="A0A9D4SNG5"/>
<protein>
    <submittedName>
        <fullName evidence="1">Uncharacterized protein</fullName>
    </submittedName>
</protein>
<evidence type="ECO:0000313" key="1">
    <source>
        <dbReference type="EMBL" id="KAH7934969.1"/>
    </source>
</evidence>
<sequence>MRHKEDHIQDAVDIIEGCLKTCGLQCGPEKFELLVIGARTRGRPPSYVAPDPHAFFKDSRSRTLTNFESLDYMYIRTGPALLPYLGCRTQSPSLLTSSDRVNSVRKNHRNDALAQYVEATKYPARSAFPICATDHKGTALATATIVAKRADTAEDAAIALVFKATEDPIVVFTESQTVARNCLNHPADSGCFVAHIVTASLGILLRANAVLSKQAGILSFLNDVVKAVISAGVLLGA</sequence>
<dbReference type="EMBL" id="JABSTV010001255">
    <property type="protein sequence ID" value="KAH7934969.1"/>
    <property type="molecule type" value="Genomic_DNA"/>
</dbReference>
<organism evidence="1 2">
    <name type="scientific">Rhipicephalus sanguineus</name>
    <name type="common">Brown dog tick</name>
    <name type="synonym">Ixodes sanguineus</name>
    <dbReference type="NCBI Taxonomy" id="34632"/>
    <lineage>
        <taxon>Eukaryota</taxon>
        <taxon>Metazoa</taxon>
        <taxon>Ecdysozoa</taxon>
        <taxon>Arthropoda</taxon>
        <taxon>Chelicerata</taxon>
        <taxon>Arachnida</taxon>
        <taxon>Acari</taxon>
        <taxon>Parasitiformes</taxon>
        <taxon>Ixodida</taxon>
        <taxon>Ixodoidea</taxon>
        <taxon>Ixodidae</taxon>
        <taxon>Rhipicephalinae</taxon>
        <taxon>Rhipicephalus</taxon>
        <taxon>Rhipicephalus</taxon>
    </lineage>
</organism>
<dbReference type="Proteomes" id="UP000821837">
    <property type="component" value="Unassembled WGS sequence"/>
</dbReference>
<reference evidence="1" key="1">
    <citation type="journal article" date="2020" name="Cell">
        <title>Large-Scale Comparative Analyses of Tick Genomes Elucidate Their Genetic Diversity and Vector Capacities.</title>
        <authorList>
            <consortium name="Tick Genome and Microbiome Consortium (TIGMIC)"/>
            <person name="Jia N."/>
            <person name="Wang J."/>
            <person name="Shi W."/>
            <person name="Du L."/>
            <person name="Sun Y."/>
            <person name="Zhan W."/>
            <person name="Jiang J.F."/>
            <person name="Wang Q."/>
            <person name="Zhang B."/>
            <person name="Ji P."/>
            <person name="Bell-Sakyi L."/>
            <person name="Cui X.M."/>
            <person name="Yuan T.T."/>
            <person name="Jiang B.G."/>
            <person name="Yang W.F."/>
            <person name="Lam T.T."/>
            <person name="Chang Q.C."/>
            <person name="Ding S.J."/>
            <person name="Wang X.J."/>
            <person name="Zhu J.G."/>
            <person name="Ruan X.D."/>
            <person name="Zhao L."/>
            <person name="Wei J.T."/>
            <person name="Ye R.Z."/>
            <person name="Que T.C."/>
            <person name="Du C.H."/>
            <person name="Zhou Y.H."/>
            <person name="Cheng J.X."/>
            <person name="Dai P.F."/>
            <person name="Guo W.B."/>
            <person name="Han X.H."/>
            <person name="Huang E.J."/>
            <person name="Li L.F."/>
            <person name="Wei W."/>
            <person name="Gao Y.C."/>
            <person name="Liu J.Z."/>
            <person name="Shao H.Z."/>
            <person name="Wang X."/>
            <person name="Wang C.C."/>
            <person name="Yang T.C."/>
            <person name="Huo Q.B."/>
            <person name="Li W."/>
            <person name="Chen H.Y."/>
            <person name="Chen S.E."/>
            <person name="Zhou L.G."/>
            <person name="Ni X.B."/>
            <person name="Tian J.H."/>
            <person name="Sheng Y."/>
            <person name="Liu T."/>
            <person name="Pan Y.S."/>
            <person name="Xia L.Y."/>
            <person name="Li J."/>
            <person name="Zhao F."/>
            <person name="Cao W.C."/>
        </authorList>
    </citation>
    <scope>NUCLEOTIDE SEQUENCE</scope>
    <source>
        <strain evidence="1">Rsan-2018</strain>
    </source>
</reference>
<proteinExistence type="predicted"/>
<accession>A0A9D4SNG5</accession>
<reference evidence="1" key="2">
    <citation type="submission" date="2021-09" db="EMBL/GenBank/DDBJ databases">
        <authorList>
            <person name="Jia N."/>
            <person name="Wang J."/>
            <person name="Shi W."/>
            <person name="Du L."/>
            <person name="Sun Y."/>
            <person name="Zhan W."/>
            <person name="Jiang J."/>
            <person name="Wang Q."/>
            <person name="Zhang B."/>
            <person name="Ji P."/>
            <person name="Sakyi L.B."/>
            <person name="Cui X."/>
            <person name="Yuan T."/>
            <person name="Jiang B."/>
            <person name="Yang W."/>
            <person name="Lam T.T.-Y."/>
            <person name="Chang Q."/>
            <person name="Ding S."/>
            <person name="Wang X."/>
            <person name="Zhu J."/>
            <person name="Ruan X."/>
            <person name="Zhao L."/>
            <person name="Wei J."/>
            <person name="Que T."/>
            <person name="Du C."/>
            <person name="Cheng J."/>
            <person name="Dai P."/>
            <person name="Han X."/>
            <person name="Huang E."/>
            <person name="Gao Y."/>
            <person name="Liu J."/>
            <person name="Shao H."/>
            <person name="Ye R."/>
            <person name="Li L."/>
            <person name="Wei W."/>
            <person name="Wang X."/>
            <person name="Wang C."/>
            <person name="Huo Q."/>
            <person name="Li W."/>
            <person name="Guo W."/>
            <person name="Chen H."/>
            <person name="Chen S."/>
            <person name="Zhou L."/>
            <person name="Zhou L."/>
            <person name="Ni X."/>
            <person name="Tian J."/>
            <person name="Zhou Y."/>
            <person name="Sheng Y."/>
            <person name="Liu T."/>
            <person name="Pan Y."/>
            <person name="Xia L."/>
            <person name="Li J."/>
            <person name="Zhao F."/>
            <person name="Cao W."/>
        </authorList>
    </citation>
    <scope>NUCLEOTIDE SEQUENCE</scope>
    <source>
        <strain evidence="1">Rsan-2018</strain>
        <tissue evidence="1">Larvae</tissue>
    </source>
</reference>
<gene>
    <name evidence="1" type="ORF">HPB52_002513</name>
</gene>